<keyword evidence="1" id="KW-0472">Membrane</keyword>
<evidence type="ECO:0000313" key="4">
    <source>
        <dbReference type="Proteomes" id="UP001212152"/>
    </source>
</evidence>
<keyword evidence="4" id="KW-1185">Reference proteome</keyword>
<protein>
    <recommendedName>
        <fullName evidence="2">DUF1279 domain-containing protein</fullName>
    </recommendedName>
</protein>
<accession>A0AAD5XSJ2</accession>
<dbReference type="AlphaFoldDB" id="A0AAD5XSJ2"/>
<dbReference type="EMBL" id="JADGJQ010000009">
    <property type="protein sequence ID" value="KAJ3182389.1"/>
    <property type="molecule type" value="Genomic_DNA"/>
</dbReference>
<name>A0AAD5XSJ2_9FUNG</name>
<proteinExistence type="predicted"/>
<evidence type="ECO:0000256" key="1">
    <source>
        <dbReference type="SAM" id="Phobius"/>
    </source>
</evidence>
<gene>
    <name evidence="3" type="ORF">HDU87_008553</name>
</gene>
<sequence>MPALLALPRRMLTAARTATTRYGPAYLLLSTLLSWSNLLLIYIALRASQTDVRTLVRGRNLPARVEQAAETGGLFALAVVLNKMLSPLRLLVCIAVLGRYAPVINLEIERCRSAWRRWRGTDAAPKVDDAKQV</sequence>
<reference evidence="3" key="1">
    <citation type="submission" date="2020-05" db="EMBL/GenBank/DDBJ databases">
        <title>Phylogenomic resolution of chytrid fungi.</title>
        <authorList>
            <person name="Stajich J.E."/>
            <person name="Amses K."/>
            <person name="Simmons R."/>
            <person name="Seto K."/>
            <person name="Myers J."/>
            <person name="Bonds A."/>
            <person name="Quandt C.A."/>
            <person name="Barry K."/>
            <person name="Liu P."/>
            <person name="Grigoriev I."/>
            <person name="Longcore J.E."/>
            <person name="James T.Y."/>
        </authorList>
    </citation>
    <scope>NUCLEOTIDE SEQUENCE</scope>
    <source>
        <strain evidence="3">JEL0379</strain>
    </source>
</reference>
<feature type="transmembrane region" description="Helical" evidence="1">
    <location>
        <begin position="25"/>
        <end position="45"/>
    </location>
</feature>
<dbReference type="Pfam" id="PF06916">
    <property type="entry name" value="FAM210A-B_dom"/>
    <property type="match status" value="1"/>
</dbReference>
<dbReference type="InterPro" id="IPR009688">
    <property type="entry name" value="FAM210A/B-like_dom"/>
</dbReference>
<dbReference type="Proteomes" id="UP001212152">
    <property type="component" value="Unassembled WGS sequence"/>
</dbReference>
<organism evidence="3 4">
    <name type="scientific">Geranomyces variabilis</name>
    <dbReference type="NCBI Taxonomy" id="109894"/>
    <lineage>
        <taxon>Eukaryota</taxon>
        <taxon>Fungi</taxon>
        <taxon>Fungi incertae sedis</taxon>
        <taxon>Chytridiomycota</taxon>
        <taxon>Chytridiomycota incertae sedis</taxon>
        <taxon>Chytridiomycetes</taxon>
        <taxon>Spizellomycetales</taxon>
        <taxon>Powellomycetaceae</taxon>
        <taxon>Geranomyces</taxon>
    </lineage>
</organism>
<evidence type="ECO:0000313" key="3">
    <source>
        <dbReference type="EMBL" id="KAJ3182389.1"/>
    </source>
</evidence>
<keyword evidence="1" id="KW-0812">Transmembrane</keyword>
<comment type="caution">
    <text evidence="3">The sequence shown here is derived from an EMBL/GenBank/DDBJ whole genome shotgun (WGS) entry which is preliminary data.</text>
</comment>
<keyword evidence="1" id="KW-1133">Transmembrane helix</keyword>
<feature type="domain" description="DUF1279" evidence="2">
    <location>
        <begin position="16"/>
        <end position="96"/>
    </location>
</feature>
<evidence type="ECO:0000259" key="2">
    <source>
        <dbReference type="Pfam" id="PF06916"/>
    </source>
</evidence>